<dbReference type="STRING" id="670307.HYPDE_37288"/>
<name>N0B6C4_9HYPH</name>
<reference evidence="4 5" key="1">
    <citation type="journal article" date="2013" name="Genome Announc.">
        <title>Genome sequences for three denitrifying bacterial strains isolated from a uranium- and nitrate-contaminated subsurface environment.</title>
        <authorList>
            <person name="Venkatramanan R."/>
            <person name="Prakash O."/>
            <person name="Woyke T."/>
            <person name="Chain P."/>
            <person name="Goodwin L.A."/>
            <person name="Watson D."/>
            <person name="Brooks S."/>
            <person name="Kostka J.E."/>
            <person name="Green S.J."/>
        </authorList>
    </citation>
    <scope>NUCLEOTIDE SEQUENCE [LARGE SCALE GENOMIC DNA]</scope>
    <source>
        <strain evidence="4 5">1NES1</strain>
    </source>
</reference>
<dbReference type="AlphaFoldDB" id="N0B6C4"/>
<dbReference type="Pfam" id="PF00571">
    <property type="entry name" value="CBS"/>
    <property type="match status" value="2"/>
</dbReference>
<dbReference type="InterPro" id="IPR000644">
    <property type="entry name" value="CBS_dom"/>
</dbReference>
<evidence type="ECO:0000256" key="1">
    <source>
        <dbReference type="ARBA" id="ARBA00023122"/>
    </source>
</evidence>
<dbReference type="HOGENOM" id="CLU_040681_3_2_5"/>
<dbReference type="PANTHER" id="PTHR43080:SF2">
    <property type="entry name" value="CBS DOMAIN-CONTAINING PROTEIN"/>
    <property type="match status" value="1"/>
</dbReference>
<dbReference type="PANTHER" id="PTHR43080">
    <property type="entry name" value="CBS DOMAIN-CONTAINING PROTEIN CBSX3, MITOCHONDRIAL"/>
    <property type="match status" value="1"/>
</dbReference>
<dbReference type="PROSITE" id="PS51371">
    <property type="entry name" value="CBS"/>
    <property type="match status" value="1"/>
</dbReference>
<protein>
    <submittedName>
        <fullName evidence="4">Signal transduction protein</fullName>
    </submittedName>
</protein>
<dbReference type="Gene3D" id="3.10.580.10">
    <property type="entry name" value="CBS-domain"/>
    <property type="match status" value="1"/>
</dbReference>
<gene>
    <name evidence="4" type="ORF">HYPDE_37288</name>
</gene>
<evidence type="ECO:0000256" key="2">
    <source>
        <dbReference type="PROSITE-ProRule" id="PRU00703"/>
    </source>
</evidence>
<dbReference type="Proteomes" id="UP000005952">
    <property type="component" value="Chromosome"/>
</dbReference>
<evidence type="ECO:0000313" key="4">
    <source>
        <dbReference type="EMBL" id="AGK59129.1"/>
    </source>
</evidence>
<dbReference type="InterPro" id="IPR051257">
    <property type="entry name" value="Diverse_CBS-Domain"/>
</dbReference>
<evidence type="ECO:0000313" key="5">
    <source>
        <dbReference type="Proteomes" id="UP000005952"/>
    </source>
</evidence>
<dbReference type="SUPFAM" id="SSF54631">
    <property type="entry name" value="CBS-domain pair"/>
    <property type="match status" value="1"/>
</dbReference>
<dbReference type="eggNOG" id="COG0517">
    <property type="taxonomic scope" value="Bacteria"/>
</dbReference>
<dbReference type="SMART" id="SM00116">
    <property type="entry name" value="CBS"/>
    <property type="match status" value="1"/>
</dbReference>
<keyword evidence="1 2" id="KW-0129">CBS domain</keyword>
<keyword evidence="5" id="KW-1185">Reference proteome</keyword>
<sequence length="130" mass="13897">MTVRPTETIQNAAMRLRLKSVGALIVSNDGITLDGLITERAISDGVAVHGSGIGSLHVSDLMVTGVLTCTPNDSIADAARLMTDRRLRHLPVMDGGRLVGIVSVGDILKYRLDEVMLEAHVLQDVALAQR</sequence>
<organism evidence="4 5">
    <name type="scientific">Hyphomicrobium denitrificans 1NES1</name>
    <dbReference type="NCBI Taxonomy" id="670307"/>
    <lineage>
        <taxon>Bacteria</taxon>
        <taxon>Pseudomonadati</taxon>
        <taxon>Pseudomonadota</taxon>
        <taxon>Alphaproteobacteria</taxon>
        <taxon>Hyphomicrobiales</taxon>
        <taxon>Hyphomicrobiaceae</taxon>
        <taxon>Hyphomicrobium</taxon>
    </lineage>
</organism>
<accession>N0B6C4</accession>
<dbReference type="InterPro" id="IPR046342">
    <property type="entry name" value="CBS_dom_sf"/>
</dbReference>
<evidence type="ECO:0000259" key="3">
    <source>
        <dbReference type="PROSITE" id="PS51371"/>
    </source>
</evidence>
<proteinExistence type="predicted"/>
<feature type="domain" description="CBS" evidence="3">
    <location>
        <begin position="62"/>
        <end position="118"/>
    </location>
</feature>
<dbReference type="KEGG" id="hdt:HYPDE_37288"/>
<dbReference type="EMBL" id="CP005587">
    <property type="protein sequence ID" value="AGK59129.1"/>
    <property type="molecule type" value="Genomic_DNA"/>
</dbReference>